<proteinExistence type="predicted"/>
<protein>
    <submittedName>
        <fullName evidence="3">Oxidoreductase</fullName>
    </submittedName>
</protein>
<dbReference type="EMBL" id="LGCN01000247">
    <property type="protein sequence ID" value="KOT29638.1"/>
    <property type="molecule type" value="Genomic_DNA"/>
</dbReference>
<dbReference type="InterPro" id="IPR013149">
    <property type="entry name" value="ADH-like_C"/>
</dbReference>
<dbReference type="OrthoDB" id="4190732at2"/>
<dbReference type="InterPro" id="IPR013154">
    <property type="entry name" value="ADH-like_N"/>
</dbReference>
<dbReference type="InterPro" id="IPR020843">
    <property type="entry name" value="ER"/>
</dbReference>
<dbReference type="AlphaFoldDB" id="A0A0M8QK31"/>
<dbReference type="Gene3D" id="3.40.50.720">
    <property type="entry name" value="NAD(P)-binding Rossmann-like Domain"/>
    <property type="match status" value="1"/>
</dbReference>
<dbReference type="GO" id="GO:0016491">
    <property type="term" value="F:oxidoreductase activity"/>
    <property type="evidence" value="ECO:0007669"/>
    <property type="project" value="InterPro"/>
</dbReference>
<reference evidence="3 4" key="1">
    <citation type="submission" date="2015-07" db="EMBL/GenBank/DDBJ databases">
        <authorList>
            <person name="Noorani M."/>
        </authorList>
    </citation>
    <scope>NUCLEOTIDE SEQUENCE [LARGE SCALE GENOMIC DNA]</scope>
    <source>
        <strain evidence="3 4">NRRL B-24567</strain>
    </source>
</reference>
<name>A0A0M8QK31_9ACTN</name>
<dbReference type="Proteomes" id="UP000037773">
    <property type="component" value="Unassembled WGS sequence"/>
</dbReference>
<dbReference type="SUPFAM" id="SSF50129">
    <property type="entry name" value="GroES-like"/>
    <property type="match status" value="1"/>
</dbReference>
<dbReference type="InterPro" id="IPR036291">
    <property type="entry name" value="NAD(P)-bd_dom_sf"/>
</dbReference>
<dbReference type="CDD" id="cd08253">
    <property type="entry name" value="zeta_crystallin"/>
    <property type="match status" value="1"/>
</dbReference>
<dbReference type="InterPro" id="IPR051603">
    <property type="entry name" value="Zinc-ADH_QOR/CCCR"/>
</dbReference>
<dbReference type="SUPFAM" id="SSF51735">
    <property type="entry name" value="NAD(P)-binding Rossmann-fold domains"/>
    <property type="match status" value="1"/>
</dbReference>
<evidence type="ECO:0000313" key="3">
    <source>
        <dbReference type="EMBL" id="KOT29638.1"/>
    </source>
</evidence>
<dbReference type="InterPro" id="IPR011032">
    <property type="entry name" value="GroES-like_sf"/>
</dbReference>
<dbReference type="PANTHER" id="PTHR44154:SF1">
    <property type="entry name" value="QUINONE OXIDOREDUCTASE"/>
    <property type="match status" value="1"/>
</dbReference>
<dbReference type="PANTHER" id="PTHR44154">
    <property type="entry name" value="QUINONE OXIDOREDUCTASE"/>
    <property type="match status" value="1"/>
</dbReference>
<evidence type="ECO:0000256" key="1">
    <source>
        <dbReference type="ARBA" id="ARBA00022857"/>
    </source>
</evidence>
<dbReference type="SMART" id="SM00829">
    <property type="entry name" value="PKS_ER"/>
    <property type="match status" value="1"/>
</dbReference>
<dbReference type="Gene3D" id="3.90.180.10">
    <property type="entry name" value="Medium-chain alcohol dehydrogenases, catalytic domain"/>
    <property type="match status" value="1"/>
</dbReference>
<keyword evidence="1" id="KW-0521">NADP</keyword>
<organism evidence="3 4">
    <name type="scientific">Streptomyces caelestis</name>
    <dbReference type="NCBI Taxonomy" id="36816"/>
    <lineage>
        <taxon>Bacteria</taxon>
        <taxon>Bacillati</taxon>
        <taxon>Actinomycetota</taxon>
        <taxon>Actinomycetes</taxon>
        <taxon>Kitasatosporales</taxon>
        <taxon>Streptomycetaceae</taxon>
        <taxon>Streptomyces</taxon>
    </lineage>
</organism>
<dbReference type="Pfam" id="PF08240">
    <property type="entry name" value="ADH_N"/>
    <property type="match status" value="1"/>
</dbReference>
<feature type="domain" description="Enoyl reductase (ER)" evidence="2">
    <location>
        <begin position="10"/>
        <end position="321"/>
    </location>
</feature>
<accession>A0A0M8QK31</accession>
<comment type="caution">
    <text evidence="3">The sequence shown here is derived from an EMBL/GenBank/DDBJ whole genome shotgun (WGS) entry which is preliminary data.</text>
</comment>
<evidence type="ECO:0000259" key="2">
    <source>
        <dbReference type="SMART" id="SM00829"/>
    </source>
</evidence>
<sequence>MRAAYITQLGSPDVIRHGELPPPVSGPHDVLVDIEVSAVNHVDTFVRSGAWRTPVEFPFVIGRDLVGTVAAAGPAATGFRPGDRVWCNSLGHDGRQGAAAEQAAVPADRLYHLPDGVDPVDAVALAHPAATAHLALFTHGRLRAGETVAVLGAGGNVGSAAVVMAVRAGARVIAVASGRDEPYVRSLGAHHVVDYRSADVAGQIRAAAPHGVDVHVDTSGGNDLETAVDLLASRGRIVLLAGLRTRPVLPVGPLYLRDRSVHGFAISHADTAQLADAARGINGLLASGLLRPRATEVLPLSEAAEAHRRLDEGKVHGKLVLHVRD</sequence>
<gene>
    <name evidence="3" type="ORF">ADK41_33700</name>
</gene>
<dbReference type="RefSeq" id="WP_030836654.1">
    <property type="nucleotide sequence ID" value="NZ_LGCN01000247.1"/>
</dbReference>
<dbReference type="Pfam" id="PF00107">
    <property type="entry name" value="ADH_zinc_N"/>
    <property type="match status" value="1"/>
</dbReference>
<keyword evidence="4" id="KW-1185">Reference proteome</keyword>
<dbReference type="PATRIC" id="fig|36816.3.peg.7330"/>
<evidence type="ECO:0000313" key="4">
    <source>
        <dbReference type="Proteomes" id="UP000037773"/>
    </source>
</evidence>